<keyword evidence="6" id="KW-0391">Immunity</keyword>
<organism evidence="10 11">
    <name type="scientific">Drosophila lebanonensis</name>
    <name type="common">Fruit fly</name>
    <name type="synonym">Scaptodrosophila lebanonensis</name>
    <dbReference type="NCBI Taxonomy" id="7225"/>
    <lineage>
        <taxon>Eukaryota</taxon>
        <taxon>Metazoa</taxon>
        <taxon>Ecdysozoa</taxon>
        <taxon>Arthropoda</taxon>
        <taxon>Hexapoda</taxon>
        <taxon>Insecta</taxon>
        <taxon>Pterygota</taxon>
        <taxon>Neoptera</taxon>
        <taxon>Endopterygota</taxon>
        <taxon>Diptera</taxon>
        <taxon>Brachycera</taxon>
        <taxon>Muscomorpha</taxon>
        <taxon>Ephydroidea</taxon>
        <taxon>Drosophilidae</taxon>
        <taxon>Scaptodrosophila</taxon>
    </lineage>
</organism>
<reference evidence="11" key="1">
    <citation type="submission" date="2025-08" db="UniProtKB">
        <authorList>
            <consortium name="RefSeq"/>
        </authorList>
    </citation>
    <scope>IDENTIFICATION</scope>
    <source>
        <strain evidence="11">11010-0011.00</strain>
        <tissue evidence="11">Whole body</tissue>
    </source>
</reference>
<keyword evidence="3" id="KW-0964">Secreted</keyword>
<accession>A0A6J2ULV5</accession>
<dbReference type="GO" id="GO:0030246">
    <property type="term" value="F:carbohydrate binding"/>
    <property type="evidence" value="ECO:0007669"/>
    <property type="project" value="InterPro"/>
</dbReference>
<keyword evidence="7" id="KW-0325">Glycoprotein</keyword>
<comment type="similarity">
    <text evidence="2">Belongs to the insect beta-1,3-glucan binding protein family.</text>
</comment>
<evidence type="ECO:0000256" key="6">
    <source>
        <dbReference type="ARBA" id="ARBA00022859"/>
    </source>
</evidence>
<dbReference type="OrthoDB" id="4781at2759"/>
<dbReference type="GeneID" id="115634542"/>
<keyword evidence="4" id="KW-0399">Innate immunity</keyword>
<keyword evidence="5 8" id="KW-0732">Signal</keyword>
<protein>
    <submittedName>
        <fullName evidence="11">Gram-negative bacteria-binding protein 3</fullName>
    </submittedName>
</protein>
<evidence type="ECO:0000256" key="5">
    <source>
        <dbReference type="ARBA" id="ARBA00022729"/>
    </source>
</evidence>
<comment type="subcellular location">
    <subcellularLocation>
        <location evidence="1">Secreted</location>
    </subcellularLocation>
</comment>
<evidence type="ECO:0000256" key="8">
    <source>
        <dbReference type="SAM" id="SignalP"/>
    </source>
</evidence>
<evidence type="ECO:0000256" key="2">
    <source>
        <dbReference type="ARBA" id="ARBA00008781"/>
    </source>
</evidence>
<dbReference type="FunFam" id="2.60.40.2140:FF:000001">
    <property type="entry name" value="Beta-1,3-glucan-binding protein"/>
    <property type="match status" value="1"/>
</dbReference>
<gene>
    <name evidence="11" type="primary">LOC115634542</name>
</gene>
<proteinExistence type="inferred from homology"/>
<evidence type="ECO:0000256" key="3">
    <source>
        <dbReference type="ARBA" id="ARBA00022525"/>
    </source>
</evidence>
<dbReference type="Proteomes" id="UP000504634">
    <property type="component" value="Unplaced"/>
</dbReference>
<name>A0A6J2ULV5_DROLE</name>
<sequence>MASLSFTLFCGYFLAIILISHAFEAPKAQIKVLKPKGFEVSIPDQNGISLFAFHGKLNEGFNGLEAGQFSRDITKAEGGRWTYRDTETELKSGDTLYFWTYVLYNGQGYREDNGKFVV</sequence>
<dbReference type="GO" id="GO:0005576">
    <property type="term" value="C:extracellular region"/>
    <property type="evidence" value="ECO:0007669"/>
    <property type="project" value="UniProtKB-SubCell"/>
</dbReference>
<dbReference type="GO" id="GO:0045088">
    <property type="term" value="P:regulation of innate immune response"/>
    <property type="evidence" value="ECO:0007669"/>
    <property type="project" value="UniProtKB-ARBA"/>
</dbReference>
<evidence type="ECO:0000256" key="7">
    <source>
        <dbReference type="ARBA" id="ARBA00023180"/>
    </source>
</evidence>
<dbReference type="Gene3D" id="2.60.40.2140">
    <property type="entry name" value="Beta-1,3-glucan-recognition protein, N-terminal domain"/>
    <property type="match status" value="1"/>
</dbReference>
<feature type="chain" id="PRO_5026686165" evidence="8">
    <location>
        <begin position="23"/>
        <end position="118"/>
    </location>
</feature>
<dbReference type="InterPro" id="IPR043030">
    <property type="entry name" value="BGBP_N_sf"/>
</dbReference>
<evidence type="ECO:0000313" key="10">
    <source>
        <dbReference type="Proteomes" id="UP000504634"/>
    </source>
</evidence>
<dbReference type="AlphaFoldDB" id="A0A6J2ULV5"/>
<keyword evidence="10" id="KW-1185">Reference proteome</keyword>
<dbReference type="RefSeq" id="XP_030388212.1">
    <property type="nucleotide sequence ID" value="XM_030532352.1"/>
</dbReference>
<feature type="signal peptide" evidence="8">
    <location>
        <begin position="1"/>
        <end position="22"/>
    </location>
</feature>
<evidence type="ECO:0000313" key="11">
    <source>
        <dbReference type="RefSeq" id="XP_030388212.1"/>
    </source>
</evidence>
<dbReference type="Pfam" id="PF15886">
    <property type="entry name" value="CBM39"/>
    <property type="match status" value="1"/>
</dbReference>
<dbReference type="PROSITE" id="PS51969">
    <property type="entry name" value="CBM39"/>
    <property type="match status" value="1"/>
</dbReference>
<dbReference type="InterPro" id="IPR031756">
    <property type="entry name" value="BGBP_N"/>
</dbReference>
<evidence type="ECO:0000256" key="4">
    <source>
        <dbReference type="ARBA" id="ARBA00022588"/>
    </source>
</evidence>
<evidence type="ECO:0000256" key="1">
    <source>
        <dbReference type="ARBA" id="ARBA00004613"/>
    </source>
</evidence>
<evidence type="ECO:0000259" key="9">
    <source>
        <dbReference type="PROSITE" id="PS51969"/>
    </source>
</evidence>
<feature type="domain" description="CBM39" evidence="9">
    <location>
        <begin position="23"/>
        <end position="118"/>
    </location>
</feature>
<dbReference type="GO" id="GO:0045087">
    <property type="term" value="P:innate immune response"/>
    <property type="evidence" value="ECO:0007669"/>
    <property type="project" value="UniProtKB-KW"/>
</dbReference>